<reference evidence="2 3" key="1">
    <citation type="submission" date="2021-02" db="EMBL/GenBank/DDBJ databases">
        <title>Genome assembly of Pseudopithomyces chartarum.</title>
        <authorList>
            <person name="Jauregui R."/>
            <person name="Singh J."/>
            <person name="Voisey C."/>
        </authorList>
    </citation>
    <scope>NUCLEOTIDE SEQUENCE [LARGE SCALE GENOMIC DNA]</scope>
    <source>
        <strain evidence="2 3">AGR01</strain>
    </source>
</reference>
<evidence type="ECO:0000313" key="2">
    <source>
        <dbReference type="EMBL" id="KAK3216859.1"/>
    </source>
</evidence>
<dbReference type="Pfam" id="PF24476">
    <property type="entry name" value="DUF7580"/>
    <property type="match status" value="1"/>
</dbReference>
<organism evidence="2 3">
    <name type="scientific">Pseudopithomyces chartarum</name>
    <dbReference type="NCBI Taxonomy" id="1892770"/>
    <lineage>
        <taxon>Eukaryota</taxon>
        <taxon>Fungi</taxon>
        <taxon>Dikarya</taxon>
        <taxon>Ascomycota</taxon>
        <taxon>Pezizomycotina</taxon>
        <taxon>Dothideomycetes</taxon>
        <taxon>Pleosporomycetidae</taxon>
        <taxon>Pleosporales</taxon>
        <taxon>Massarineae</taxon>
        <taxon>Didymosphaeriaceae</taxon>
        <taxon>Pseudopithomyces</taxon>
    </lineage>
</organism>
<name>A0AAN6M5X1_9PLEO</name>
<proteinExistence type="predicted"/>
<dbReference type="Proteomes" id="UP001280581">
    <property type="component" value="Unassembled WGS sequence"/>
</dbReference>
<evidence type="ECO:0000259" key="1">
    <source>
        <dbReference type="Pfam" id="PF24476"/>
    </source>
</evidence>
<keyword evidence="3" id="KW-1185">Reference proteome</keyword>
<comment type="caution">
    <text evidence="2">The sequence shown here is derived from an EMBL/GenBank/DDBJ whole genome shotgun (WGS) entry which is preliminary data.</text>
</comment>
<dbReference type="AlphaFoldDB" id="A0AAN6M5X1"/>
<dbReference type="PANTHER" id="PTHR35186:SF4">
    <property type="entry name" value="PRION-INHIBITION AND PROPAGATION HELO DOMAIN-CONTAINING PROTEIN"/>
    <property type="match status" value="1"/>
</dbReference>
<protein>
    <recommendedName>
        <fullName evidence="1">DUF7580 domain-containing protein</fullName>
    </recommendedName>
</protein>
<sequence length="638" mass="71907">MSGIEVAGLVIGIVPIVVEILRSYGIAKDRLKAFAHHAQVVYDVRLRYRVAATNFSNDCQLLLKAIVEDARELSQMVDDPTHDGWRNPSLEDRLRTFLGRDYQLFEKVVLKIRDVLRATRIEISQFDACVERGESESRTMVLKRVYQAFDISRKENAYRRWLDDLDQWNTNLSRLRTQRCKLQKQRSHCMDGLIRKSTPKRYTDIRTASQKLHDSLRDSWSCTNISHVGHQAKLSLDARAEYGTAHLDIVIACRRKQSTEEAKKSPKSPSEPPIWLQVRSITINESTQECNLKSVALLESVQTSGLTPTAPSFTEETSSPLQSVMHKAKKTLKRVRFSTPSAHSLPSSPLQKVATLKPVSDSTDTTFAMLDLKATTSVCCHLSQACRSASCKDVSLGYLETLEAPPSFKFIFYDAGRKSENKITQSTPEIESCSIQTELANFQVLHQLTLAHRLATAVLQYHSTSWLSQDWGLENISYFTDCPFDTTKAHQEEDITNSLQTLHLSTQFPQETSTVKNRSDSDMEQLKYIFGIRNLTLAKLGVALIEIGTKKELADVDLDSSILAPRGIINARKILVNEPLSLAMLGKRYVKMARKCIDCDFSCGDDLASEALQSAVYTDIICELESQIADWKKFIGVN</sequence>
<dbReference type="InterPro" id="IPR056002">
    <property type="entry name" value="DUF7580"/>
</dbReference>
<feature type="domain" description="DUF7580" evidence="1">
    <location>
        <begin position="437"/>
        <end position="629"/>
    </location>
</feature>
<dbReference type="PANTHER" id="PTHR35186">
    <property type="entry name" value="ANK_REP_REGION DOMAIN-CONTAINING PROTEIN"/>
    <property type="match status" value="1"/>
</dbReference>
<evidence type="ECO:0000313" key="3">
    <source>
        <dbReference type="Proteomes" id="UP001280581"/>
    </source>
</evidence>
<gene>
    <name evidence="2" type="ORF">GRF29_1g1201597</name>
</gene>
<accession>A0AAN6M5X1</accession>
<dbReference type="EMBL" id="WVTA01000001">
    <property type="protein sequence ID" value="KAK3216859.1"/>
    <property type="molecule type" value="Genomic_DNA"/>
</dbReference>